<evidence type="ECO:0000256" key="2">
    <source>
        <dbReference type="ARBA" id="ARBA00023134"/>
    </source>
</evidence>
<sequence>MAALSPWTGLTLTPRASATCAATEVARHAHHPRDIRNIALAGHPGAGKTTLFEALLLAGGVIQTAGTIERGNTLGDFDAEEIARGHSIQSALATIERPGLRVNLIDTPGYPDFRGPTLAALTAVETVAIVVNAAAGIEYGTRRLMHYARSRGLARVLMINRIDAEDADLAALVDALRAEFGPECLPVNLPARGRATVLDAFSHASGDTDFDSLADAHARILDQVVEINERMMGRYLDAGEDALSAQDLHDAFEQCLREGHLLPICFTSARSGVGVAEFIELAQRLLPNPAEANPPPYRRNSDDARIEVLPDPARHVLADVFKIQHDAFLGKIAVFRVHQGTLHRDAQLFVDDARKPFKVGHLFRLRGKDTVEISEAIPGDIAAVAKIDDIHPEAVLHDSHDEDGIALAPIALPQPMFALAIEAASKGQEQKLALALARLAEEDPCFRVEHRKELNETVIRGLGELHLRVTLERMRARFGVEVTQRAPRIAYRETVSRLAEGHFRHKKQTGGAGQFGEVFLRVEPLPRGAGFEFVDAVKGGTIPGQFMPAVEKGVRQGLAQGAIAGYPLEDLRVTVHDGKSHPVDSKEVAFISAGRKAFLDAVLKAEPLLLEPIVNLEVSVPEAHVGDLTGALAARRARILGTGSPRRGEGAISAQAPLAELDGFATELKAATAGQGRYSMELAHYEATPPAVQKKLAAAWKPHAEED</sequence>
<proteinExistence type="predicted"/>
<dbReference type="PANTHER" id="PTHR43261">
    <property type="entry name" value="TRANSLATION ELONGATION FACTOR G-RELATED"/>
    <property type="match status" value="1"/>
</dbReference>
<gene>
    <name evidence="4" type="ORF">B2A_06454</name>
</gene>
<dbReference type="InterPro" id="IPR000640">
    <property type="entry name" value="EFG_V-like"/>
</dbReference>
<dbReference type="FunFam" id="3.30.70.240:FF:000001">
    <property type="entry name" value="Elongation factor G"/>
    <property type="match status" value="1"/>
</dbReference>
<dbReference type="InterPro" id="IPR009000">
    <property type="entry name" value="Transl_B-barrel_sf"/>
</dbReference>
<dbReference type="CDD" id="cd03713">
    <property type="entry name" value="EFG_mtEFG_C"/>
    <property type="match status" value="1"/>
</dbReference>
<dbReference type="InterPro" id="IPR005517">
    <property type="entry name" value="Transl_elong_EFG/EF2_IV"/>
</dbReference>
<dbReference type="Gene3D" id="3.30.70.240">
    <property type="match status" value="1"/>
</dbReference>
<dbReference type="GO" id="GO:0003924">
    <property type="term" value="F:GTPase activity"/>
    <property type="evidence" value="ECO:0007669"/>
    <property type="project" value="InterPro"/>
</dbReference>
<dbReference type="Gene3D" id="2.40.30.10">
    <property type="entry name" value="Translation factors"/>
    <property type="match status" value="1"/>
</dbReference>
<keyword evidence="4" id="KW-0648">Protein biosynthesis</keyword>
<dbReference type="Gene3D" id="3.30.70.870">
    <property type="entry name" value="Elongation Factor G (Translational Gtpase), domain 3"/>
    <property type="match status" value="1"/>
</dbReference>
<dbReference type="InterPro" id="IPR014721">
    <property type="entry name" value="Ribsml_uS5_D2-typ_fold_subgr"/>
</dbReference>
<dbReference type="Pfam" id="PF14492">
    <property type="entry name" value="EFG_III"/>
    <property type="match status" value="1"/>
</dbReference>
<dbReference type="GO" id="GO:0005525">
    <property type="term" value="F:GTP binding"/>
    <property type="evidence" value="ECO:0007669"/>
    <property type="project" value="UniProtKB-KW"/>
</dbReference>
<dbReference type="GO" id="GO:0003746">
    <property type="term" value="F:translation elongation factor activity"/>
    <property type="evidence" value="ECO:0007669"/>
    <property type="project" value="UniProtKB-KW"/>
</dbReference>
<dbReference type="Gene3D" id="3.30.230.10">
    <property type="match status" value="1"/>
</dbReference>
<reference evidence="4" key="2">
    <citation type="journal article" date="2014" name="ISME J.">
        <title>Microbial stratification in low pH oxic and suboxic macroscopic growths along an acid mine drainage.</title>
        <authorList>
            <person name="Mendez-Garcia C."/>
            <person name="Mesa V."/>
            <person name="Sprenger R.R."/>
            <person name="Richter M."/>
            <person name="Diez M.S."/>
            <person name="Solano J."/>
            <person name="Bargiela R."/>
            <person name="Golyshina O.V."/>
            <person name="Manteca A."/>
            <person name="Ramos J.L."/>
            <person name="Gallego J.R."/>
            <person name="Llorente I."/>
            <person name="Martins Dos Santos V.A."/>
            <person name="Jensen O.N."/>
            <person name="Pelaez A.I."/>
            <person name="Sanchez J."/>
            <person name="Ferrer M."/>
        </authorList>
    </citation>
    <scope>NUCLEOTIDE SEQUENCE</scope>
</reference>
<dbReference type="InterPro" id="IPR005225">
    <property type="entry name" value="Small_GTP-bd"/>
</dbReference>
<dbReference type="Pfam" id="PF03764">
    <property type="entry name" value="EFG_IV"/>
    <property type="match status" value="1"/>
</dbReference>
<dbReference type="PRINTS" id="PR00315">
    <property type="entry name" value="ELONGATNFCT"/>
</dbReference>
<dbReference type="PROSITE" id="PS51722">
    <property type="entry name" value="G_TR_2"/>
    <property type="match status" value="1"/>
</dbReference>
<dbReference type="NCBIfam" id="NF009891">
    <property type="entry name" value="PRK13351.1-1"/>
    <property type="match status" value="1"/>
</dbReference>
<dbReference type="GO" id="GO:0032790">
    <property type="term" value="P:ribosome disassembly"/>
    <property type="evidence" value="ECO:0007669"/>
    <property type="project" value="TreeGrafter"/>
</dbReference>
<dbReference type="InterPro" id="IPR053905">
    <property type="entry name" value="EF-G-like_DII"/>
</dbReference>
<comment type="caution">
    <text evidence="4">The sequence shown here is derived from an EMBL/GenBank/DDBJ whole genome shotgun (WGS) entry which is preliminary data.</text>
</comment>
<name>T1A719_9ZZZZ</name>
<dbReference type="NCBIfam" id="TIGR00231">
    <property type="entry name" value="small_GTP"/>
    <property type="match status" value="1"/>
</dbReference>
<accession>T1A719</accession>
<dbReference type="AlphaFoldDB" id="T1A719"/>
<dbReference type="InterPro" id="IPR020568">
    <property type="entry name" value="Ribosomal_Su5_D2-typ_SF"/>
</dbReference>
<keyword evidence="1" id="KW-0547">Nucleotide-binding</keyword>
<organism evidence="4">
    <name type="scientific">mine drainage metagenome</name>
    <dbReference type="NCBI Taxonomy" id="410659"/>
    <lineage>
        <taxon>unclassified sequences</taxon>
        <taxon>metagenomes</taxon>
        <taxon>ecological metagenomes</taxon>
    </lineage>
</organism>
<dbReference type="SUPFAM" id="SSF52540">
    <property type="entry name" value="P-loop containing nucleoside triphosphate hydrolases"/>
    <property type="match status" value="1"/>
</dbReference>
<dbReference type="SUPFAM" id="SSF50447">
    <property type="entry name" value="Translation proteins"/>
    <property type="match status" value="1"/>
</dbReference>
<dbReference type="InterPro" id="IPR000795">
    <property type="entry name" value="T_Tr_GTP-bd_dom"/>
</dbReference>
<dbReference type="Gene3D" id="3.40.50.300">
    <property type="entry name" value="P-loop containing nucleotide triphosphate hydrolases"/>
    <property type="match status" value="1"/>
</dbReference>
<dbReference type="InterPro" id="IPR027417">
    <property type="entry name" value="P-loop_NTPase"/>
</dbReference>
<dbReference type="Pfam" id="PF00679">
    <property type="entry name" value="EFG_C"/>
    <property type="match status" value="1"/>
</dbReference>
<evidence type="ECO:0000313" key="4">
    <source>
        <dbReference type="EMBL" id="EQD52658.1"/>
    </source>
</evidence>
<evidence type="ECO:0000256" key="1">
    <source>
        <dbReference type="ARBA" id="ARBA00022741"/>
    </source>
</evidence>
<dbReference type="SMART" id="SM00889">
    <property type="entry name" value="EFG_IV"/>
    <property type="match status" value="1"/>
</dbReference>
<protein>
    <submittedName>
        <fullName evidence="4">Translation elongation factor G</fullName>
    </submittedName>
</protein>
<dbReference type="InterPro" id="IPR035647">
    <property type="entry name" value="EFG_III/V"/>
</dbReference>
<reference evidence="4" key="1">
    <citation type="submission" date="2013-08" db="EMBL/GenBank/DDBJ databases">
        <authorList>
            <person name="Mendez C."/>
            <person name="Richter M."/>
            <person name="Ferrer M."/>
            <person name="Sanchez J."/>
        </authorList>
    </citation>
    <scope>NUCLEOTIDE SEQUENCE</scope>
</reference>
<evidence type="ECO:0000259" key="3">
    <source>
        <dbReference type="PROSITE" id="PS51722"/>
    </source>
</evidence>
<dbReference type="Pfam" id="PF22042">
    <property type="entry name" value="EF-G_D2"/>
    <property type="match status" value="1"/>
</dbReference>
<keyword evidence="4" id="KW-0251">Elongation factor</keyword>
<dbReference type="InterPro" id="IPR047872">
    <property type="entry name" value="EFG_IV"/>
</dbReference>
<feature type="domain" description="Tr-type G" evidence="3">
    <location>
        <begin position="33"/>
        <end position="290"/>
    </location>
</feature>
<dbReference type="InterPro" id="IPR035649">
    <property type="entry name" value="EFG_V"/>
</dbReference>
<dbReference type="SUPFAM" id="SSF54211">
    <property type="entry name" value="Ribosomal protein S5 domain 2-like"/>
    <property type="match status" value="1"/>
</dbReference>
<dbReference type="NCBIfam" id="NF009381">
    <property type="entry name" value="PRK12740.1-5"/>
    <property type="match status" value="1"/>
</dbReference>
<dbReference type="SMART" id="SM00838">
    <property type="entry name" value="EFG_C"/>
    <property type="match status" value="1"/>
</dbReference>
<dbReference type="InterPro" id="IPR041095">
    <property type="entry name" value="EFG_II"/>
</dbReference>
<dbReference type="SUPFAM" id="SSF54980">
    <property type="entry name" value="EF-G C-terminal domain-like"/>
    <property type="match status" value="2"/>
</dbReference>
<dbReference type="PANTHER" id="PTHR43261:SF6">
    <property type="entry name" value="ELONGATION FACTOR G-LIKE PROTEIN"/>
    <property type="match status" value="1"/>
</dbReference>
<dbReference type="EMBL" id="AUZZ01004569">
    <property type="protein sequence ID" value="EQD52658.1"/>
    <property type="molecule type" value="Genomic_DNA"/>
</dbReference>
<dbReference type="Pfam" id="PF00009">
    <property type="entry name" value="GTP_EFTU"/>
    <property type="match status" value="1"/>
</dbReference>
<dbReference type="CDD" id="cd01434">
    <property type="entry name" value="EFG_mtEFG1_IV"/>
    <property type="match status" value="1"/>
</dbReference>
<keyword evidence="2" id="KW-0342">GTP-binding</keyword>